<dbReference type="PANTHER" id="PTHR43386:SF24">
    <property type="entry name" value="OLIGOPEPTIDE TRANSPORT SYSTEM PERMEASE PROTEIN AMID"/>
    <property type="match status" value="1"/>
</dbReference>
<evidence type="ECO:0000256" key="9">
    <source>
        <dbReference type="ARBA" id="ARBA00024202"/>
    </source>
</evidence>
<keyword evidence="8 10" id="KW-0472">Membrane</keyword>
<gene>
    <name evidence="12" type="ORF">BEN51_12475</name>
</gene>
<keyword evidence="2 10" id="KW-0813">Transport</keyword>
<keyword evidence="13" id="KW-1185">Reference proteome</keyword>
<dbReference type="OrthoDB" id="9783218at2"/>
<evidence type="ECO:0000256" key="1">
    <source>
        <dbReference type="ARBA" id="ARBA00004651"/>
    </source>
</evidence>
<dbReference type="InterPro" id="IPR050366">
    <property type="entry name" value="BP-dependent_transpt_permease"/>
</dbReference>
<evidence type="ECO:0000256" key="8">
    <source>
        <dbReference type="ARBA" id="ARBA00023136"/>
    </source>
</evidence>
<dbReference type="SUPFAM" id="SSF161098">
    <property type="entry name" value="MetI-like"/>
    <property type="match status" value="1"/>
</dbReference>
<accession>A0A343JFD0</accession>
<evidence type="ECO:0000256" key="6">
    <source>
        <dbReference type="ARBA" id="ARBA00022927"/>
    </source>
</evidence>
<dbReference type="GO" id="GO:0005886">
    <property type="term" value="C:plasma membrane"/>
    <property type="evidence" value="ECO:0007669"/>
    <property type="project" value="UniProtKB-SubCell"/>
</dbReference>
<dbReference type="CDD" id="cd06261">
    <property type="entry name" value="TM_PBP2"/>
    <property type="match status" value="1"/>
</dbReference>
<keyword evidence="5" id="KW-0571">Peptide transport</keyword>
<evidence type="ECO:0000256" key="5">
    <source>
        <dbReference type="ARBA" id="ARBA00022856"/>
    </source>
</evidence>
<evidence type="ECO:0000256" key="2">
    <source>
        <dbReference type="ARBA" id="ARBA00022448"/>
    </source>
</evidence>
<keyword evidence="4 10" id="KW-0812">Transmembrane</keyword>
<proteinExistence type="inferred from homology"/>
<dbReference type="GO" id="GO:0055085">
    <property type="term" value="P:transmembrane transport"/>
    <property type="evidence" value="ECO:0007669"/>
    <property type="project" value="InterPro"/>
</dbReference>
<evidence type="ECO:0000313" key="13">
    <source>
        <dbReference type="Proteomes" id="UP000264883"/>
    </source>
</evidence>
<protein>
    <submittedName>
        <fullName evidence="12">Peptide ABC transporter permease</fullName>
    </submittedName>
</protein>
<dbReference type="Proteomes" id="UP000264883">
    <property type="component" value="Chromosome"/>
</dbReference>
<feature type="transmembrane region" description="Helical" evidence="10">
    <location>
        <begin position="202"/>
        <end position="231"/>
    </location>
</feature>
<dbReference type="PANTHER" id="PTHR43386">
    <property type="entry name" value="OLIGOPEPTIDE TRANSPORT SYSTEM PERMEASE PROTEIN APPC"/>
    <property type="match status" value="1"/>
</dbReference>
<sequence length="356" mass="39408">MNMSNTTFNEKIEFLEDDFELVGAENVGTVDKVYVSQSYWQDVLTRLKRNKGAMIALISIIIITLLAIFGVGMNEHSYDSQIIAHQNLAPRVPGIEKLGIFDGSETMNTSSGEVEVNRYVSNDGSKTGLEDVYYWFGTDILGRDIFTRTWMGTRISLYIAVVAVLIDIIFGLSYGLISGYFGGAVDNAMQRFAEILNGIPNLVIVTLLIIVLKPGLITITFSLMITGWIGMNRIARAQMLKLKEQEFVLASRTLGAKDFFIIFKEILPNILGPIITNTMFSIPNAIFTEAFLAFIGLGVPAPMASLGSLISDAFKSFTTHPYMILPPVIVLAILMLSFNILADGIRDAFDPKMKER</sequence>
<evidence type="ECO:0000256" key="4">
    <source>
        <dbReference type="ARBA" id="ARBA00022692"/>
    </source>
</evidence>
<comment type="similarity">
    <text evidence="9">Belongs to the binding-protein-dependent transport system permease family. OppBC subfamily.</text>
</comment>
<dbReference type="InterPro" id="IPR035906">
    <property type="entry name" value="MetI-like_sf"/>
</dbReference>
<evidence type="ECO:0000259" key="11">
    <source>
        <dbReference type="PROSITE" id="PS50928"/>
    </source>
</evidence>
<reference evidence="12 13" key="1">
    <citation type="submission" date="2016-08" db="EMBL/GenBank/DDBJ databases">
        <title>Complete Genome Sequence Of The Indigo Reducing Clostridium isatidis DSM15098.</title>
        <authorList>
            <person name="Little G.T."/>
            <person name="Minton N.P."/>
        </authorList>
    </citation>
    <scope>NUCLEOTIDE SEQUENCE [LARGE SCALE GENOMIC DNA]</scope>
    <source>
        <strain evidence="12 13">DSM 15098</strain>
    </source>
</reference>
<dbReference type="Pfam" id="PF00528">
    <property type="entry name" value="BPD_transp_1"/>
    <property type="match status" value="1"/>
</dbReference>
<evidence type="ECO:0000256" key="10">
    <source>
        <dbReference type="RuleBase" id="RU363032"/>
    </source>
</evidence>
<comment type="subcellular location">
    <subcellularLocation>
        <location evidence="1 10">Cell membrane</location>
        <topology evidence="1 10">Multi-pass membrane protein</topology>
    </subcellularLocation>
</comment>
<dbReference type="GO" id="GO:0015833">
    <property type="term" value="P:peptide transport"/>
    <property type="evidence" value="ECO:0007669"/>
    <property type="project" value="UniProtKB-KW"/>
</dbReference>
<dbReference type="Gene3D" id="1.10.3720.10">
    <property type="entry name" value="MetI-like"/>
    <property type="match status" value="1"/>
</dbReference>
<evidence type="ECO:0000256" key="7">
    <source>
        <dbReference type="ARBA" id="ARBA00022989"/>
    </source>
</evidence>
<name>A0A343JFD0_9CLOT</name>
<dbReference type="Pfam" id="PF12911">
    <property type="entry name" value="OppC_N"/>
    <property type="match status" value="1"/>
</dbReference>
<dbReference type="InterPro" id="IPR025966">
    <property type="entry name" value="OppC_N"/>
</dbReference>
<dbReference type="PROSITE" id="PS50928">
    <property type="entry name" value="ABC_TM1"/>
    <property type="match status" value="1"/>
</dbReference>
<evidence type="ECO:0000313" key="12">
    <source>
        <dbReference type="EMBL" id="ASW44238.1"/>
    </source>
</evidence>
<keyword evidence="3" id="KW-1003">Cell membrane</keyword>
<organism evidence="12 13">
    <name type="scientific">Clostridium isatidis</name>
    <dbReference type="NCBI Taxonomy" id="182773"/>
    <lineage>
        <taxon>Bacteria</taxon>
        <taxon>Bacillati</taxon>
        <taxon>Bacillota</taxon>
        <taxon>Clostridia</taxon>
        <taxon>Eubacteriales</taxon>
        <taxon>Clostridiaceae</taxon>
        <taxon>Clostridium</taxon>
    </lineage>
</organism>
<dbReference type="GO" id="GO:0015031">
    <property type="term" value="P:protein transport"/>
    <property type="evidence" value="ECO:0007669"/>
    <property type="project" value="UniProtKB-KW"/>
</dbReference>
<feature type="domain" description="ABC transmembrane type-1" evidence="11">
    <location>
        <begin position="153"/>
        <end position="342"/>
    </location>
</feature>
<dbReference type="AlphaFoldDB" id="A0A343JFD0"/>
<dbReference type="KEGG" id="cia:BEN51_12475"/>
<dbReference type="EMBL" id="CP016786">
    <property type="protein sequence ID" value="ASW44238.1"/>
    <property type="molecule type" value="Genomic_DNA"/>
</dbReference>
<keyword evidence="7 10" id="KW-1133">Transmembrane helix</keyword>
<dbReference type="InterPro" id="IPR000515">
    <property type="entry name" value="MetI-like"/>
</dbReference>
<feature type="transmembrane region" description="Helical" evidence="10">
    <location>
        <begin position="322"/>
        <end position="342"/>
    </location>
</feature>
<evidence type="ECO:0000256" key="3">
    <source>
        <dbReference type="ARBA" id="ARBA00022475"/>
    </source>
</evidence>
<keyword evidence="6" id="KW-0653">Protein transport</keyword>
<feature type="transmembrane region" description="Helical" evidence="10">
    <location>
        <begin position="157"/>
        <end position="182"/>
    </location>
</feature>
<feature type="transmembrane region" description="Helical" evidence="10">
    <location>
        <begin position="290"/>
        <end position="310"/>
    </location>
</feature>
<feature type="transmembrane region" description="Helical" evidence="10">
    <location>
        <begin position="53"/>
        <end position="73"/>
    </location>
</feature>